<dbReference type="Pfam" id="PF04079">
    <property type="entry name" value="SMC_ScpB"/>
    <property type="match status" value="1"/>
</dbReference>
<dbReference type="OrthoDB" id="9806226at2"/>
<dbReference type="GO" id="GO:0051301">
    <property type="term" value="P:cell division"/>
    <property type="evidence" value="ECO:0007669"/>
    <property type="project" value="UniProtKB-KW"/>
</dbReference>
<dbReference type="PIRSF" id="PIRSF019345">
    <property type="entry name" value="ScpB"/>
    <property type="match status" value="1"/>
</dbReference>
<reference evidence="5 6" key="1">
    <citation type="journal article" date="2012" name="ISME J.">
        <title>Nitrification expanded: discovery, physiology and genomics of a nitrite-oxidizing bacterium from the phylum Chloroflexi.</title>
        <authorList>
            <person name="Sorokin D.Y."/>
            <person name="Lucker S."/>
            <person name="Vejmelkova D."/>
            <person name="Kostrikina N.A."/>
            <person name="Kleerebezem R."/>
            <person name="Rijpstra W.I."/>
            <person name="Damste J.S."/>
            <person name="Le Paslier D."/>
            <person name="Muyzer G."/>
            <person name="Wagner M."/>
            <person name="van Loosdrecht M.C."/>
            <person name="Daims H."/>
        </authorList>
    </citation>
    <scope>NUCLEOTIDE SEQUENCE [LARGE SCALE GENOMIC DNA]</scope>
    <source>
        <strain evidence="6">none</strain>
    </source>
</reference>
<evidence type="ECO:0000256" key="3">
    <source>
        <dbReference type="ARBA" id="ARBA00022829"/>
    </source>
</evidence>
<dbReference type="InterPro" id="IPR036388">
    <property type="entry name" value="WH-like_DNA-bd_sf"/>
</dbReference>
<dbReference type="InterPro" id="IPR005234">
    <property type="entry name" value="ScpB_csome_segregation"/>
</dbReference>
<dbReference type="SUPFAM" id="SSF46785">
    <property type="entry name" value="Winged helix' DNA-binding domain"/>
    <property type="match status" value="2"/>
</dbReference>
<keyword evidence="6" id="KW-1185">Reference proteome</keyword>
<dbReference type="EMBL" id="CAGS01000726">
    <property type="protein sequence ID" value="CCF86222.1"/>
    <property type="molecule type" value="Genomic_DNA"/>
</dbReference>
<dbReference type="GO" id="GO:0051304">
    <property type="term" value="P:chromosome separation"/>
    <property type="evidence" value="ECO:0007669"/>
    <property type="project" value="InterPro"/>
</dbReference>
<keyword evidence="2" id="KW-0132">Cell division</keyword>
<dbReference type="InterPro" id="IPR036390">
    <property type="entry name" value="WH_DNA-bd_sf"/>
</dbReference>
<keyword evidence="3" id="KW-0159">Chromosome partition</keyword>
<evidence type="ECO:0000256" key="4">
    <source>
        <dbReference type="ARBA" id="ARBA00023306"/>
    </source>
</evidence>
<accession>I4ENF9</accession>
<evidence type="ECO:0000313" key="5">
    <source>
        <dbReference type="EMBL" id="CCF86222.1"/>
    </source>
</evidence>
<keyword evidence="4" id="KW-0131">Cell cycle</keyword>
<dbReference type="RefSeq" id="WP_008481916.1">
    <property type="nucleotide sequence ID" value="NZ_CAGS01000726.1"/>
</dbReference>
<sequence>MTEEPESTQGRLPLDQVPDSERPAAICALLFVSSGPVPLDVIARHLGCRPAEATGALAALEADLDRLGLALQRVDERQVQLITAPRFAPVVQRFLGLERTVRLSQAALETLAIIAYRQPVTRAELDAVRGVDSSGVLQTLIARGLVEPVGRLATAGNPIQYGTTPEFLRFFGLASLNELPPVADAGPPPAEGEST</sequence>
<comment type="caution">
    <text evidence="5">The sequence shown here is derived from an EMBL/GenBank/DDBJ whole genome shotgun (WGS) entry which is preliminary data.</text>
</comment>
<evidence type="ECO:0000313" key="6">
    <source>
        <dbReference type="Proteomes" id="UP000004221"/>
    </source>
</evidence>
<keyword evidence="1" id="KW-0963">Cytoplasm</keyword>
<name>I4ENF9_9BACT</name>
<dbReference type="PANTHER" id="PTHR34298:SF2">
    <property type="entry name" value="SEGREGATION AND CONDENSATION PROTEIN B"/>
    <property type="match status" value="1"/>
</dbReference>
<protein>
    <submittedName>
        <fullName evidence="5">Segregation and condensation protein B</fullName>
    </submittedName>
</protein>
<dbReference type="Proteomes" id="UP000004221">
    <property type="component" value="Unassembled WGS sequence"/>
</dbReference>
<organism evidence="5 6">
    <name type="scientific">Nitrolancea hollandica Lb</name>
    <dbReference type="NCBI Taxonomy" id="1129897"/>
    <lineage>
        <taxon>Bacteria</taxon>
        <taxon>Pseudomonadati</taxon>
        <taxon>Thermomicrobiota</taxon>
        <taxon>Thermomicrobia</taxon>
        <taxon>Sphaerobacterales</taxon>
        <taxon>Sphaerobacterineae</taxon>
        <taxon>Sphaerobacteraceae</taxon>
        <taxon>Nitrolancea</taxon>
    </lineage>
</organism>
<dbReference type="Gene3D" id="1.10.10.10">
    <property type="entry name" value="Winged helix-like DNA-binding domain superfamily/Winged helix DNA-binding domain"/>
    <property type="match status" value="2"/>
</dbReference>
<proteinExistence type="predicted"/>
<dbReference type="NCBIfam" id="TIGR00281">
    <property type="entry name" value="SMC-Scp complex subunit ScpB"/>
    <property type="match status" value="1"/>
</dbReference>
<evidence type="ECO:0000256" key="1">
    <source>
        <dbReference type="ARBA" id="ARBA00022490"/>
    </source>
</evidence>
<gene>
    <name evidence="5" type="primary">scpB</name>
    <name evidence="5" type="ORF">NITHO_90006</name>
</gene>
<dbReference type="AlphaFoldDB" id="I4ENF9"/>
<evidence type="ECO:0000256" key="2">
    <source>
        <dbReference type="ARBA" id="ARBA00022618"/>
    </source>
</evidence>
<dbReference type="PANTHER" id="PTHR34298">
    <property type="entry name" value="SEGREGATION AND CONDENSATION PROTEIN B"/>
    <property type="match status" value="1"/>
</dbReference>